<comment type="caution">
    <text evidence="3">The sequence shown here is derived from an EMBL/GenBank/DDBJ whole genome shotgun (WGS) entry which is preliminary data.</text>
</comment>
<dbReference type="GO" id="GO:0016020">
    <property type="term" value="C:membrane"/>
    <property type="evidence" value="ECO:0007669"/>
    <property type="project" value="TreeGrafter"/>
</dbReference>
<evidence type="ECO:0000313" key="5">
    <source>
        <dbReference type="EMBL" id="CAF4184282.1"/>
    </source>
</evidence>
<dbReference type="AlphaFoldDB" id="A0A817AL46"/>
<evidence type="ECO:0008006" key="8">
    <source>
        <dbReference type="Google" id="ProtNLM"/>
    </source>
</evidence>
<dbReference type="PANTHER" id="PTHR22753:SF14">
    <property type="entry name" value="MONOACYLGLYCEROL_DIACYLGLYCEROL O-ACYLTRANSFERASE"/>
    <property type="match status" value="1"/>
</dbReference>
<dbReference type="Proteomes" id="UP000663866">
    <property type="component" value="Unassembled WGS sequence"/>
</dbReference>
<dbReference type="Proteomes" id="UP000663842">
    <property type="component" value="Unassembled WGS sequence"/>
</dbReference>
<dbReference type="EMBL" id="CAJOBG010006349">
    <property type="protein sequence ID" value="CAF4184282.1"/>
    <property type="molecule type" value="Genomic_DNA"/>
</dbReference>
<evidence type="ECO:0000313" key="6">
    <source>
        <dbReference type="Proteomes" id="UP000663866"/>
    </source>
</evidence>
<evidence type="ECO:0000313" key="3">
    <source>
        <dbReference type="EMBL" id="CAF2265713.1"/>
    </source>
</evidence>
<dbReference type="EMBL" id="CAJOBF010004445">
    <property type="protein sequence ID" value="CAF4138782.1"/>
    <property type="molecule type" value="Genomic_DNA"/>
</dbReference>
<protein>
    <recommendedName>
        <fullName evidence="8">Phospholipid/glycerol acyltransferase domain-containing protein</fullName>
    </recommendedName>
</protein>
<dbReference type="Proteomes" id="UP000663856">
    <property type="component" value="Unassembled WGS sequence"/>
</dbReference>
<keyword evidence="1" id="KW-0812">Transmembrane</keyword>
<evidence type="ECO:0000256" key="1">
    <source>
        <dbReference type="SAM" id="Phobius"/>
    </source>
</evidence>
<dbReference type="EMBL" id="CAJNRF010005188">
    <property type="protein sequence ID" value="CAF2068221.1"/>
    <property type="molecule type" value="Genomic_DNA"/>
</dbReference>
<gene>
    <name evidence="5" type="ORF">OVN521_LOCUS25462</name>
    <name evidence="4" type="ORF">UXM345_LOCUS24443</name>
    <name evidence="2" type="ORF">WKI299_LOCUS13658</name>
    <name evidence="3" type="ORF">XDN619_LOCUS36632</name>
</gene>
<feature type="transmembrane region" description="Helical" evidence="1">
    <location>
        <begin position="44"/>
        <end position="63"/>
    </location>
</feature>
<reference evidence="3" key="1">
    <citation type="submission" date="2021-02" db="EMBL/GenBank/DDBJ databases">
        <authorList>
            <person name="Nowell W R."/>
        </authorList>
    </citation>
    <scope>NUCLEOTIDE SEQUENCE</scope>
</reference>
<feature type="transmembrane region" description="Helical" evidence="1">
    <location>
        <begin position="211"/>
        <end position="238"/>
    </location>
</feature>
<dbReference type="PANTHER" id="PTHR22753">
    <property type="entry name" value="TRANSMEMBRANE PROTEIN 68"/>
    <property type="match status" value="1"/>
</dbReference>
<sequence length="311" mass="35907">MDSINIGKKINSAISDPVARNEAQRYSLRTRLAFLPDQYIGESWFFRLLTLVYYYFFIYFHGFEIKGIEKIDPHRGCLFIARHSTHNGEIVGTVVCVYHMTGRVMRSLIHRYLTPFFPLLRLMGSVPGEPKSALSLLKSGFWVAVVPGGAEEGMIGHENAYKVCWPKKRKGFAYIATDAQVPIVPLFLSNVDEMRWNPTLWLWNRLGLGRLFTYIIDLNIPFISHFIILLASTAWFLVTFIQIPIPAKITLHIGDPVQFDALHDSIDSVVKQAKHDLQALIDRHQPYGKSYTNAVRERFECLIQYWRKRVM</sequence>
<keyword evidence="1" id="KW-0472">Membrane</keyword>
<evidence type="ECO:0000313" key="2">
    <source>
        <dbReference type="EMBL" id="CAF2068221.1"/>
    </source>
</evidence>
<name>A0A817AL46_9BILA</name>
<organism evidence="3 7">
    <name type="scientific">Rotaria magnacalcarata</name>
    <dbReference type="NCBI Taxonomy" id="392030"/>
    <lineage>
        <taxon>Eukaryota</taxon>
        <taxon>Metazoa</taxon>
        <taxon>Spiralia</taxon>
        <taxon>Gnathifera</taxon>
        <taxon>Rotifera</taxon>
        <taxon>Eurotatoria</taxon>
        <taxon>Bdelloidea</taxon>
        <taxon>Philodinida</taxon>
        <taxon>Philodinidae</taxon>
        <taxon>Rotaria</taxon>
    </lineage>
</organism>
<evidence type="ECO:0000313" key="7">
    <source>
        <dbReference type="Proteomes" id="UP000663887"/>
    </source>
</evidence>
<evidence type="ECO:0000313" key="4">
    <source>
        <dbReference type="EMBL" id="CAF4138782.1"/>
    </source>
</evidence>
<dbReference type="EMBL" id="CAJNRG010018891">
    <property type="protein sequence ID" value="CAF2265713.1"/>
    <property type="molecule type" value="Genomic_DNA"/>
</dbReference>
<keyword evidence="6" id="KW-1185">Reference proteome</keyword>
<proteinExistence type="predicted"/>
<accession>A0A817AL46</accession>
<keyword evidence="1" id="KW-1133">Transmembrane helix</keyword>
<dbReference type="Proteomes" id="UP000663887">
    <property type="component" value="Unassembled WGS sequence"/>
</dbReference>
<dbReference type="SUPFAM" id="SSF69593">
    <property type="entry name" value="Glycerol-3-phosphate (1)-acyltransferase"/>
    <property type="match status" value="1"/>
</dbReference>